<organism evidence="2 3">
    <name type="scientific">Corchorus olitorius</name>
    <dbReference type="NCBI Taxonomy" id="93759"/>
    <lineage>
        <taxon>Eukaryota</taxon>
        <taxon>Viridiplantae</taxon>
        <taxon>Streptophyta</taxon>
        <taxon>Embryophyta</taxon>
        <taxon>Tracheophyta</taxon>
        <taxon>Spermatophyta</taxon>
        <taxon>Magnoliopsida</taxon>
        <taxon>eudicotyledons</taxon>
        <taxon>Gunneridae</taxon>
        <taxon>Pentapetalae</taxon>
        <taxon>rosids</taxon>
        <taxon>malvids</taxon>
        <taxon>Malvales</taxon>
        <taxon>Malvaceae</taxon>
        <taxon>Grewioideae</taxon>
        <taxon>Apeibeae</taxon>
        <taxon>Corchorus</taxon>
    </lineage>
</organism>
<feature type="transmembrane region" description="Helical" evidence="1">
    <location>
        <begin position="77"/>
        <end position="98"/>
    </location>
</feature>
<reference evidence="3" key="1">
    <citation type="submission" date="2013-09" db="EMBL/GenBank/DDBJ databases">
        <title>Corchorus olitorius genome sequencing.</title>
        <authorList>
            <person name="Alam M."/>
            <person name="Haque M.S."/>
            <person name="Islam M.S."/>
            <person name="Emdad E.M."/>
            <person name="Islam M.M."/>
            <person name="Ahmed B."/>
            <person name="Halim A."/>
            <person name="Hossen Q.M.M."/>
            <person name="Hossain M.Z."/>
            <person name="Ahmed R."/>
            <person name="Khan M.M."/>
            <person name="Islam R."/>
            <person name="Rashid M.M."/>
            <person name="Khan S.A."/>
            <person name="Rahman M.S."/>
            <person name="Alam M."/>
            <person name="Yahiya A.S."/>
            <person name="Khan M.S."/>
            <person name="Azam M.S."/>
            <person name="Haque T."/>
            <person name="Lashkar M.Z.H."/>
            <person name="Akhand A.I."/>
            <person name="Morshed G."/>
            <person name="Roy S."/>
            <person name="Uddin K.S."/>
            <person name="Rabeya T."/>
            <person name="Hossain A.S."/>
            <person name="Chowdhury A."/>
            <person name="Snigdha A.R."/>
            <person name="Mortoza M.S."/>
            <person name="Matin S.A."/>
            <person name="Hoque S.M.E."/>
            <person name="Islam M.K."/>
            <person name="Roy D.K."/>
            <person name="Haider R."/>
            <person name="Moosa M.M."/>
            <person name="Elias S.M."/>
            <person name="Hasan A.M."/>
            <person name="Jahan S."/>
            <person name="Shafiuddin M."/>
            <person name="Mahmood N."/>
            <person name="Shommy N.S."/>
        </authorList>
    </citation>
    <scope>NUCLEOTIDE SEQUENCE [LARGE SCALE GENOMIC DNA]</scope>
    <source>
        <strain evidence="3">cv. O-4</strain>
    </source>
</reference>
<accession>A0A1R3JC75</accession>
<keyword evidence="3" id="KW-1185">Reference proteome</keyword>
<keyword evidence="1" id="KW-0812">Transmembrane</keyword>
<gene>
    <name evidence="2" type="ORF">COLO4_17598</name>
</gene>
<feature type="transmembrane region" description="Helical" evidence="1">
    <location>
        <begin position="24"/>
        <end position="45"/>
    </location>
</feature>
<evidence type="ECO:0000313" key="3">
    <source>
        <dbReference type="Proteomes" id="UP000187203"/>
    </source>
</evidence>
<dbReference type="AlphaFoldDB" id="A0A1R3JC75"/>
<comment type="caution">
    <text evidence="2">The sequence shown here is derived from an EMBL/GenBank/DDBJ whole genome shotgun (WGS) entry which is preliminary data.</text>
</comment>
<evidence type="ECO:0000313" key="2">
    <source>
        <dbReference type="EMBL" id="OMO92420.1"/>
    </source>
</evidence>
<evidence type="ECO:0000256" key="1">
    <source>
        <dbReference type="SAM" id="Phobius"/>
    </source>
</evidence>
<proteinExistence type="predicted"/>
<dbReference type="EMBL" id="AWUE01016365">
    <property type="protein sequence ID" value="OMO92420.1"/>
    <property type="molecule type" value="Genomic_DNA"/>
</dbReference>
<keyword evidence="1" id="KW-1133">Transmembrane helix</keyword>
<protein>
    <submittedName>
        <fullName evidence="2">Ankyrin repeat family protein</fullName>
    </submittedName>
</protein>
<dbReference type="Proteomes" id="UP000187203">
    <property type="component" value="Unassembled WGS sequence"/>
</dbReference>
<keyword evidence="1" id="KW-0472">Membrane</keyword>
<name>A0A1R3JC75_9ROSI</name>
<sequence length="145" mass="16048">MVPAPPKPDEEIPLFENPPHGTSAFYYFMTAHPCCIVGFLIFGVIAMRQPMISHLIGFLNGSDAAAALEFALQYRCFVLLLFCIAATSIQLIAGVASLKKIRRMIFSWLTLLGVLPPMPTPSKFENEEQTEKALAFLKGDENTKL</sequence>